<name>M0E9Z3_9EURY</name>
<dbReference type="AlphaFoldDB" id="M0E9Z3"/>
<dbReference type="Proteomes" id="UP000011526">
    <property type="component" value="Unassembled WGS sequence"/>
</dbReference>
<proteinExistence type="predicted"/>
<accession>M0E9Z3</accession>
<organism evidence="1 2">
    <name type="scientific">Halorubrum distributum JCM 9100</name>
    <dbReference type="NCBI Taxonomy" id="1227467"/>
    <lineage>
        <taxon>Archaea</taxon>
        <taxon>Methanobacteriati</taxon>
        <taxon>Methanobacteriota</taxon>
        <taxon>Stenosarchaea group</taxon>
        <taxon>Halobacteria</taxon>
        <taxon>Halobacteriales</taxon>
        <taxon>Haloferacaceae</taxon>
        <taxon>Halorubrum</taxon>
        <taxon>Halorubrum distributum group</taxon>
    </lineage>
</organism>
<dbReference type="EMBL" id="AOJM01000083">
    <property type="protein sequence ID" value="ELZ44611.1"/>
    <property type="molecule type" value="Genomic_DNA"/>
</dbReference>
<evidence type="ECO:0000313" key="2">
    <source>
        <dbReference type="Proteomes" id="UP000011526"/>
    </source>
</evidence>
<gene>
    <name evidence="1" type="ORF">C465_15861</name>
</gene>
<sequence length="92" mass="10183">MPADEDRSVDIKITRNGGIVIGRREVLITVVEMIFEIIYITRMGRKVIRSDQVMCLTAPEPCVQTEDAVRISSAVVSTASKKSPSEVTEECL</sequence>
<keyword evidence="2" id="KW-1185">Reference proteome</keyword>
<evidence type="ECO:0000313" key="1">
    <source>
        <dbReference type="EMBL" id="ELZ44611.1"/>
    </source>
</evidence>
<reference evidence="1 2" key="1">
    <citation type="journal article" date="2014" name="PLoS Genet.">
        <title>Phylogenetically driven sequencing of extremely halophilic archaea reveals strategies for static and dynamic osmo-response.</title>
        <authorList>
            <person name="Becker E.A."/>
            <person name="Seitzer P.M."/>
            <person name="Tritt A."/>
            <person name="Larsen D."/>
            <person name="Krusor M."/>
            <person name="Yao A.I."/>
            <person name="Wu D."/>
            <person name="Madern D."/>
            <person name="Eisen J.A."/>
            <person name="Darling A.E."/>
            <person name="Facciotti M.T."/>
        </authorList>
    </citation>
    <scope>NUCLEOTIDE SEQUENCE [LARGE SCALE GENOMIC DNA]</scope>
    <source>
        <strain evidence="1 2">JCM 9100</strain>
    </source>
</reference>
<protein>
    <submittedName>
        <fullName evidence="1">Uncharacterized protein</fullName>
    </submittedName>
</protein>
<comment type="caution">
    <text evidence="1">The sequence shown here is derived from an EMBL/GenBank/DDBJ whole genome shotgun (WGS) entry which is preliminary data.</text>
</comment>